<evidence type="ECO:0000313" key="2">
    <source>
        <dbReference type="EMBL" id="QJH94604.1"/>
    </source>
</evidence>
<dbReference type="EMBL" id="MT144603">
    <property type="protein sequence ID" value="QJH94604.1"/>
    <property type="molecule type" value="Genomic_DNA"/>
</dbReference>
<gene>
    <name evidence="1" type="ORF">TM448A00282_0003</name>
    <name evidence="2" type="ORF">TM448B00260_0008</name>
</gene>
<proteinExistence type="predicted"/>
<sequence length="44" mass="5211">MLNKLKATMKHLQKKRAAAEAVKTMQWFETEAGRIRQEIDQPKR</sequence>
<reference evidence="1" key="1">
    <citation type="submission" date="2020-03" db="EMBL/GenBank/DDBJ databases">
        <title>The deep terrestrial virosphere.</title>
        <authorList>
            <person name="Holmfeldt K."/>
            <person name="Nilsson E."/>
            <person name="Simone D."/>
            <person name="Lopez-Fernandez M."/>
            <person name="Wu X."/>
            <person name="de Brujin I."/>
            <person name="Lundin D."/>
            <person name="Andersson A."/>
            <person name="Bertilsson S."/>
            <person name="Dopson M."/>
        </authorList>
    </citation>
    <scope>NUCLEOTIDE SEQUENCE</scope>
    <source>
        <strain evidence="1">TM448A00282</strain>
        <strain evidence="2">TM448B00260</strain>
    </source>
</reference>
<dbReference type="EMBL" id="MT143997">
    <property type="protein sequence ID" value="QJA45769.1"/>
    <property type="molecule type" value="Genomic_DNA"/>
</dbReference>
<organism evidence="1">
    <name type="scientific">viral metagenome</name>
    <dbReference type="NCBI Taxonomy" id="1070528"/>
    <lineage>
        <taxon>unclassified sequences</taxon>
        <taxon>metagenomes</taxon>
        <taxon>organismal metagenomes</taxon>
    </lineage>
</organism>
<accession>A0A6H1ZE77</accession>
<dbReference type="AlphaFoldDB" id="A0A6H1ZE77"/>
<protein>
    <submittedName>
        <fullName evidence="1">Uncharacterized protein</fullName>
    </submittedName>
</protein>
<name>A0A6H1ZE77_9ZZZZ</name>
<evidence type="ECO:0000313" key="1">
    <source>
        <dbReference type="EMBL" id="QJA45769.1"/>
    </source>
</evidence>